<accession>A0A3N6PA28</accession>
<proteinExistence type="predicted"/>
<gene>
    <name evidence="7" type="ORF">D5R40_16340</name>
</gene>
<evidence type="ECO:0000256" key="6">
    <source>
        <dbReference type="SAM" id="MobiDB-lite"/>
    </source>
</evidence>
<evidence type="ECO:0000313" key="7">
    <source>
        <dbReference type="EMBL" id="RQH40797.1"/>
    </source>
</evidence>
<dbReference type="SUPFAM" id="SSF53448">
    <property type="entry name" value="Nucleotide-diphospho-sugar transferases"/>
    <property type="match status" value="1"/>
</dbReference>
<dbReference type="GO" id="GO:0012505">
    <property type="term" value="C:endomembrane system"/>
    <property type="evidence" value="ECO:0007669"/>
    <property type="project" value="UniProtKB-SubCell"/>
</dbReference>
<evidence type="ECO:0000256" key="4">
    <source>
        <dbReference type="ARBA" id="ARBA00022989"/>
    </source>
</evidence>
<dbReference type="InterPro" id="IPR029063">
    <property type="entry name" value="SAM-dependent_MTases_sf"/>
</dbReference>
<dbReference type="InterPro" id="IPR029044">
    <property type="entry name" value="Nucleotide-diphossugar_trans"/>
</dbReference>
<dbReference type="SUPFAM" id="SSF53335">
    <property type="entry name" value="S-adenosyl-L-methionine-dependent methyltransferases"/>
    <property type="match status" value="1"/>
</dbReference>
<protein>
    <submittedName>
        <fullName evidence="7">Uncharacterized protein</fullName>
    </submittedName>
</protein>
<organism evidence="7 8">
    <name type="scientific">Okeania hirsuta</name>
    <dbReference type="NCBI Taxonomy" id="1458930"/>
    <lineage>
        <taxon>Bacteria</taxon>
        <taxon>Bacillati</taxon>
        <taxon>Cyanobacteriota</taxon>
        <taxon>Cyanophyceae</taxon>
        <taxon>Oscillatoriophycideae</taxon>
        <taxon>Oscillatoriales</taxon>
        <taxon>Microcoleaceae</taxon>
        <taxon>Okeania</taxon>
    </lineage>
</organism>
<dbReference type="GO" id="GO:0016020">
    <property type="term" value="C:membrane"/>
    <property type="evidence" value="ECO:0007669"/>
    <property type="project" value="UniProtKB-SubCell"/>
</dbReference>
<sequence>MSDIEKQKQSQKSLEQLAERMKLLSEYKSKLSLAKTSLDKYQNTSENPKSTASQSKSIKYRDNSITTPVNKLNTDAQTSILPTEKYKNKLAKLSGCHIDEYSYIINTISPKTPNNFLIFGVGRDSGLWMEVNKEGRTIFIEDNPEWFNWAKETYPGIVAYLVDYGTKRKDWLNLLTEYSQGKECLSMVLPEEIVQTKWDVIFVDAPAGYSEKMPGRMKSIYIAAKLAFETGSTDVFVHDCHRQVENIYSSYFFHQENLVTEIRRLRHYKITGGEGLLHQKSIKLINQEQHQSENIQVEISSIKLLKPVSNLLHGYCLDKPKKGQKIKQNWIKLGGWVVGKNSPAIAVEIISNGQVIKTVSINQKRFRPDVAKVYPQVSYAKTSGFATDIDVISLPKISELTLQAILKDKSIVPLCSIKLHIQSHKSIGVIYIATGERFIREACESVASLKAQMPNMPVTIFASKDIKNSNFDQVVVIEKPDYNHVDKIKYMYASPYDYTLFIDTDTYISANFSEIFTLLDKFDLGVAHAPCNIRGFVNGIPESFQQLNTGVILYKKSPQIEEFFAKWLTLYKLPHGDQPTFREILYNSQLRIATLPPEYNCRFPFPGAVSGTVKILHGRHKNLPLVAEKINSSKRLRVIKPQEFKDNLDRSIVDKKLQLNSQDVELDREELSLIIERKSNTVKEAIANNNLEGLLNSKLWCKKGHLNPDQAIFISNLCKIVQPKYVLETGFATGRSAAVVLSSCSPKTFISLDKNLDYITPFGREMAAILMGKFKDYQIIEGDSNELLNPEFYQTNYSSGLDWFTVDGDHSYQGCLHDLESSLRFLNPQGIVIVDDYKSGPPKGVRCPSVNKAVRDFCSRYPEVHKLEWHNNGKGLAILSKSAKQLEIIANLLQLKQPQK</sequence>
<evidence type="ECO:0000256" key="5">
    <source>
        <dbReference type="ARBA" id="ARBA00023136"/>
    </source>
</evidence>
<evidence type="ECO:0000256" key="1">
    <source>
        <dbReference type="ARBA" id="ARBA00004167"/>
    </source>
</evidence>
<reference evidence="7 8" key="1">
    <citation type="journal article" date="2018" name="ACS Chem. Biol.">
        <title>Ketoreductase domain dysfunction expands chemodiversity: malyngamide biosynthesis in the cyanobacterium Okeania hirsuta.</title>
        <authorList>
            <person name="Moss N.A."/>
            <person name="Leao T."/>
            <person name="Rankin M."/>
            <person name="McCullough T.M."/>
            <person name="Qu P."/>
            <person name="Korobeynikov A."/>
            <person name="Smith J.L."/>
            <person name="Gerwick L."/>
            <person name="Gerwick W.H."/>
        </authorList>
    </citation>
    <scope>NUCLEOTIDE SEQUENCE [LARGE SCALE GENOMIC DNA]</scope>
    <source>
        <strain evidence="7 8">PAB10Feb10-1</strain>
    </source>
</reference>
<dbReference type="Pfam" id="PF21729">
    <property type="entry name" value="IRX15_IRX15L_GXM"/>
    <property type="match status" value="1"/>
</dbReference>
<dbReference type="Pfam" id="PF13578">
    <property type="entry name" value="Methyltransf_24"/>
    <property type="match status" value="1"/>
</dbReference>
<dbReference type="OrthoDB" id="507028at2"/>
<keyword evidence="8" id="KW-1185">Reference proteome</keyword>
<evidence type="ECO:0000256" key="3">
    <source>
        <dbReference type="ARBA" id="ARBA00022692"/>
    </source>
</evidence>
<evidence type="ECO:0000313" key="8">
    <source>
        <dbReference type="Proteomes" id="UP000269154"/>
    </source>
</evidence>
<evidence type="ECO:0000256" key="2">
    <source>
        <dbReference type="ARBA" id="ARBA00004308"/>
    </source>
</evidence>
<feature type="compositionally biased region" description="Polar residues" evidence="6">
    <location>
        <begin position="39"/>
        <end position="59"/>
    </location>
</feature>
<feature type="region of interest" description="Disordered" evidence="6">
    <location>
        <begin position="38"/>
        <end position="59"/>
    </location>
</feature>
<name>A0A3N6PA28_9CYAN</name>
<dbReference type="PANTHER" id="PTHR31444">
    <property type="entry name" value="OS11G0490100 PROTEIN"/>
    <property type="match status" value="1"/>
</dbReference>
<dbReference type="Gene3D" id="3.40.50.150">
    <property type="entry name" value="Vaccinia Virus protein VP39"/>
    <property type="match status" value="1"/>
</dbReference>
<comment type="subcellular location">
    <subcellularLocation>
        <location evidence="2">Endomembrane system</location>
    </subcellularLocation>
    <subcellularLocation>
        <location evidence="1">Membrane</location>
        <topology evidence="1">Single-pass membrane protein</topology>
    </subcellularLocation>
</comment>
<dbReference type="RefSeq" id="WP_124154903.1">
    <property type="nucleotide sequence ID" value="NZ_CAWOLW010000704.1"/>
</dbReference>
<dbReference type="GO" id="GO:0045492">
    <property type="term" value="P:xylan biosynthetic process"/>
    <property type="evidence" value="ECO:0007669"/>
    <property type="project" value="InterPro"/>
</dbReference>
<dbReference type="Gene3D" id="3.90.550.10">
    <property type="entry name" value="Spore Coat Polysaccharide Biosynthesis Protein SpsA, Chain A"/>
    <property type="match status" value="1"/>
</dbReference>
<keyword evidence="4" id="KW-1133">Transmembrane helix</keyword>
<dbReference type="InterPro" id="IPR006514">
    <property type="entry name" value="IRX15/GXM/AGM"/>
</dbReference>
<comment type="caution">
    <text evidence="7">The sequence shown here is derived from an EMBL/GenBank/DDBJ whole genome shotgun (WGS) entry which is preliminary data.</text>
</comment>
<keyword evidence="3" id="KW-0812">Transmembrane</keyword>
<dbReference type="AlphaFoldDB" id="A0A3N6PA28"/>
<keyword evidence="5" id="KW-0472">Membrane</keyword>
<dbReference type="Proteomes" id="UP000269154">
    <property type="component" value="Unassembled WGS sequence"/>
</dbReference>
<dbReference type="EMBL" id="RCBY01000088">
    <property type="protein sequence ID" value="RQH40797.1"/>
    <property type="molecule type" value="Genomic_DNA"/>
</dbReference>